<dbReference type="Proteomes" id="UP001063166">
    <property type="component" value="Unassembled WGS sequence"/>
</dbReference>
<name>A0A9P3PTR2_LYOSH</name>
<evidence type="ECO:0000313" key="3">
    <source>
        <dbReference type="Proteomes" id="UP001063166"/>
    </source>
</evidence>
<dbReference type="EMBL" id="BRPK01000009">
    <property type="protein sequence ID" value="GLB41177.1"/>
    <property type="molecule type" value="Genomic_DNA"/>
</dbReference>
<dbReference type="OrthoDB" id="248233at2759"/>
<gene>
    <name evidence="2" type="ORF">LshimejAT787_0903920</name>
</gene>
<organism evidence="2 3">
    <name type="scientific">Lyophyllum shimeji</name>
    <name type="common">Hon-shimeji</name>
    <name type="synonym">Tricholoma shimeji</name>
    <dbReference type="NCBI Taxonomy" id="47721"/>
    <lineage>
        <taxon>Eukaryota</taxon>
        <taxon>Fungi</taxon>
        <taxon>Dikarya</taxon>
        <taxon>Basidiomycota</taxon>
        <taxon>Agaricomycotina</taxon>
        <taxon>Agaricomycetes</taxon>
        <taxon>Agaricomycetidae</taxon>
        <taxon>Agaricales</taxon>
        <taxon>Tricholomatineae</taxon>
        <taxon>Lyophyllaceae</taxon>
        <taxon>Lyophyllum</taxon>
    </lineage>
</organism>
<feature type="region of interest" description="Disordered" evidence="1">
    <location>
        <begin position="144"/>
        <end position="185"/>
    </location>
</feature>
<dbReference type="AlphaFoldDB" id="A0A9P3PTR2"/>
<dbReference type="InterPro" id="IPR050055">
    <property type="entry name" value="EF-Tu_GTPase"/>
</dbReference>
<sequence length="502" mass="53259">MFGESESESPRVPSPWDSLISTPSSPSSRSPSTSPSPLSIPRLVPEADEGNVEYKLQLLSPSPARFARLVTQLKWRLLEGGGQAYYELGVADSGALVGLPRAELEQSLETLEMMAGEIGASVIVVKEIEVPAVMAGLAASQTDKWNGERKRRVAPQGSKGSTTALTPPTETETEEPSTTDVDDEDMHAMARTVVLNGKRPCAQSTHSDSSVSLFAMDPDDVADTAFDEPAPHTQPSRIAIDLEIASVFKPRPMRARMQMQMHAAHASAHSHPVKSKRLRKIKHITHPNSPSDSEHHHARARAHGGKPAPAPAHVPVPVDPAAKAATRRQTRDRRREERRKALLAAAAASLPPEPAPAPEFTASPSPGPVPFTDEEKEVAHEREPTPAETDALVSGLAGLHVDVDAAVPAASVARGTAATDTTSLHLPDEDGGDDDEDDDDDVFATPLGTSVPSGSKEKHATETEAGGAGAAAGRSRLIVEALVVRKMSLDEAFLDFGGFAVE</sequence>
<feature type="region of interest" description="Disordered" evidence="1">
    <location>
        <begin position="414"/>
        <end position="472"/>
    </location>
</feature>
<feature type="compositionally biased region" description="Acidic residues" evidence="1">
    <location>
        <begin position="171"/>
        <end position="185"/>
    </location>
</feature>
<dbReference type="GO" id="GO:0003746">
    <property type="term" value="F:translation elongation factor activity"/>
    <property type="evidence" value="ECO:0007669"/>
    <property type="project" value="TreeGrafter"/>
</dbReference>
<evidence type="ECO:0000313" key="2">
    <source>
        <dbReference type="EMBL" id="GLB41177.1"/>
    </source>
</evidence>
<evidence type="ECO:0000256" key="1">
    <source>
        <dbReference type="SAM" id="MobiDB-lite"/>
    </source>
</evidence>
<feature type="compositionally biased region" description="Acidic residues" evidence="1">
    <location>
        <begin position="429"/>
        <end position="442"/>
    </location>
</feature>
<accession>A0A9P3PTR2</accession>
<dbReference type="PANTHER" id="PTHR43721">
    <property type="entry name" value="ELONGATION FACTOR TU-RELATED"/>
    <property type="match status" value="1"/>
</dbReference>
<feature type="compositionally biased region" description="Pro residues" evidence="1">
    <location>
        <begin position="308"/>
        <end position="318"/>
    </location>
</feature>
<feature type="region of interest" description="Disordered" evidence="1">
    <location>
        <begin position="1"/>
        <end position="43"/>
    </location>
</feature>
<comment type="caution">
    <text evidence="2">The sequence shown here is derived from an EMBL/GenBank/DDBJ whole genome shotgun (WGS) entry which is preliminary data.</text>
</comment>
<protein>
    <submittedName>
        <fullName evidence="2">GTPase activity</fullName>
    </submittedName>
</protein>
<feature type="region of interest" description="Disordered" evidence="1">
    <location>
        <begin position="284"/>
        <end position="389"/>
    </location>
</feature>
<feature type="compositionally biased region" description="Low complexity" evidence="1">
    <location>
        <begin position="18"/>
        <end position="42"/>
    </location>
</feature>
<keyword evidence="3" id="KW-1185">Reference proteome</keyword>
<proteinExistence type="predicted"/>
<dbReference type="PANTHER" id="PTHR43721:SF9">
    <property type="entry name" value="GTP-BINDING PROTEIN 1"/>
    <property type="match status" value="1"/>
</dbReference>
<reference evidence="2" key="1">
    <citation type="submission" date="2022-07" db="EMBL/GenBank/DDBJ databases">
        <title>The genome of Lyophyllum shimeji provides insight into the initial evolution of ectomycorrhizal fungal genome.</title>
        <authorList>
            <person name="Kobayashi Y."/>
            <person name="Shibata T."/>
            <person name="Hirakawa H."/>
            <person name="Shigenobu S."/>
            <person name="Nishiyama T."/>
            <person name="Yamada A."/>
            <person name="Hasebe M."/>
            <person name="Kawaguchi M."/>
        </authorList>
    </citation>
    <scope>NUCLEOTIDE SEQUENCE</scope>
    <source>
        <strain evidence="2">AT787</strain>
    </source>
</reference>